<dbReference type="PANTHER" id="PTHR46211:SF1">
    <property type="entry name" value="GLYCEROPHOSPHODIESTER PHOSPHODIESTERASE, CYTOPLASMIC"/>
    <property type="match status" value="1"/>
</dbReference>
<dbReference type="PROSITE" id="PS51704">
    <property type="entry name" value="GP_PDE"/>
    <property type="match status" value="1"/>
</dbReference>
<proteinExistence type="predicted"/>
<dbReference type="GO" id="GO:0006629">
    <property type="term" value="P:lipid metabolic process"/>
    <property type="evidence" value="ECO:0007669"/>
    <property type="project" value="InterPro"/>
</dbReference>
<dbReference type="GO" id="GO:0008081">
    <property type="term" value="F:phosphoric diester hydrolase activity"/>
    <property type="evidence" value="ECO:0007669"/>
    <property type="project" value="InterPro"/>
</dbReference>
<name>A0A285EFB2_9ACTN</name>
<feature type="domain" description="GP-PDE" evidence="2">
    <location>
        <begin position="28"/>
        <end position="246"/>
    </location>
</feature>
<dbReference type="Gene3D" id="3.20.20.190">
    <property type="entry name" value="Phosphatidylinositol (PI) phosphodiesterase"/>
    <property type="match status" value="2"/>
</dbReference>
<evidence type="ECO:0000313" key="3">
    <source>
        <dbReference type="EMBL" id="SNX97553.1"/>
    </source>
</evidence>
<dbReference type="Pfam" id="PF03009">
    <property type="entry name" value="GDPD"/>
    <property type="match status" value="2"/>
</dbReference>
<dbReference type="OrthoDB" id="9758957at2"/>
<dbReference type="InterPro" id="IPR030395">
    <property type="entry name" value="GP_PDE_dom"/>
</dbReference>
<feature type="region of interest" description="Disordered" evidence="1">
    <location>
        <begin position="1"/>
        <end position="26"/>
    </location>
</feature>
<sequence>MDESNGSGRQVAALPQDPFLPSGRDDRVRVLGHRGAPGPGRPDNSVAAVTEALLRGADGAEVDVWLTADGTLVCSHDPVVAGPGRSALATLPELLAAAQQPAGVRLVVEAKPVSDPVVAARTATALADDLSASAGGAALTLSSFDPALLARVRAACADLPVRTALLGDRSAPAAVVVQRAHEDGHDEVHLPLAGVLRMPEVVARARDLGLSVTVWTVNARPALRWVAGLGVDAVITDDVVTARRELDRAAAVRETVAA</sequence>
<keyword evidence="4" id="KW-1185">Reference proteome</keyword>
<evidence type="ECO:0000313" key="4">
    <source>
        <dbReference type="Proteomes" id="UP000219514"/>
    </source>
</evidence>
<reference evidence="3 4" key="1">
    <citation type="submission" date="2017-09" db="EMBL/GenBank/DDBJ databases">
        <authorList>
            <person name="Ehlers B."/>
            <person name="Leendertz F.H."/>
        </authorList>
    </citation>
    <scope>NUCLEOTIDE SEQUENCE [LARGE SCALE GENOMIC DNA]</scope>
    <source>
        <strain evidence="3 4">DSM 46844</strain>
    </source>
</reference>
<dbReference type="AlphaFoldDB" id="A0A285EFB2"/>
<accession>A0A285EFB2</accession>
<protein>
    <submittedName>
        <fullName evidence="3">Glycerophosphoryl diester phosphodiesterase/deoxyribonuclease-2</fullName>
    </submittedName>
</protein>
<dbReference type="RefSeq" id="WP_097207506.1">
    <property type="nucleotide sequence ID" value="NZ_JACHXB010000006.1"/>
</dbReference>
<organism evidence="3 4">
    <name type="scientific">Geodermatophilus sabuli</name>
    <dbReference type="NCBI Taxonomy" id="1564158"/>
    <lineage>
        <taxon>Bacteria</taxon>
        <taxon>Bacillati</taxon>
        <taxon>Actinomycetota</taxon>
        <taxon>Actinomycetes</taxon>
        <taxon>Geodermatophilales</taxon>
        <taxon>Geodermatophilaceae</taxon>
        <taxon>Geodermatophilus</taxon>
    </lineage>
</organism>
<gene>
    <name evidence="3" type="ORF">SAMN06893097_107197</name>
</gene>
<dbReference type="PANTHER" id="PTHR46211">
    <property type="entry name" value="GLYCEROPHOSPHORYL DIESTER PHOSPHODIESTERASE"/>
    <property type="match status" value="1"/>
</dbReference>
<evidence type="ECO:0000259" key="2">
    <source>
        <dbReference type="PROSITE" id="PS51704"/>
    </source>
</evidence>
<evidence type="ECO:0000256" key="1">
    <source>
        <dbReference type="SAM" id="MobiDB-lite"/>
    </source>
</evidence>
<dbReference type="Proteomes" id="UP000219514">
    <property type="component" value="Unassembled WGS sequence"/>
</dbReference>
<dbReference type="EMBL" id="OBDO01000007">
    <property type="protein sequence ID" value="SNX97553.1"/>
    <property type="molecule type" value="Genomic_DNA"/>
</dbReference>
<dbReference type="CDD" id="cd08556">
    <property type="entry name" value="GDPD"/>
    <property type="match status" value="1"/>
</dbReference>
<dbReference type="SUPFAM" id="SSF51695">
    <property type="entry name" value="PLC-like phosphodiesterases"/>
    <property type="match status" value="1"/>
</dbReference>
<dbReference type="InterPro" id="IPR017946">
    <property type="entry name" value="PLC-like_Pdiesterase_TIM-brl"/>
</dbReference>